<organism evidence="1 2">
    <name type="scientific">Diaporthe vaccinii</name>
    <dbReference type="NCBI Taxonomy" id="105482"/>
    <lineage>
        <taxon>Eukaryota</taxon>
        <taxon>Fungi</taxon>
        <taxon>Dikarya</taxon>
        <taxon>Ascomycota</taxon>
        <taxon>Pezizomycotina</taxon>
        <taxon>Sordariomycetes</taxon>
        <taxon>Sordariomycetidae</taxon>
        <taxon>Diaporthales</taxon>
        <taxon>Diaporthaceae</taxon>
        <taxon>Diaporthe</taxon>
        <taxon>Diaporthe eres species complex</taxon>
    </lineage>
</organism>
<dbReference type="Gene3D" id="2.60.120.10">
    <property type="entry name" value="Jelly Rolls"/>
    <property type="match status" value="1"/>
</dbReference>
<evidence type="ECO:0000313" key="2">
    <source>
        <dbReference type="Proteomes" id="UP001600888"/>
    </source>
</evidence>
<dbReference type="InterPro" id="IPR011051">
    <property type="entry name" value="RmlC_Cupin_sf"/>
</dbReference>
<sequence length="199" mass="22271">MPSSEQRAMDQIVNCHLPATADAPNNRLPVLHYRNVLPSPVSEDSTIKFLTANEWEHRGTWGHIDIRHFHPKSHECYGIFRGPSTLLVGQIQAGQGARIDVSAGDVIVLPAGTAHSSLKSSSDYRYIGVYPTGCPRWRNKFGKNPAESFRDVIDQVDMPVADPVYGKDGTPPILQFFQWYCSFRIVSSNTWQIIFGLCN</sequence>
<dbReference type="PANTHER" id="PTHR36448:SF2">
    <property type="entry name" value="CUPIN TYPE-1 DOMAIN-CONTAINING PROTEIN"/>
    <property type="match status" value="1"/>
</dbReference>
<dbReference type="InterPro" id="IPR014710">
    <property type="entry name" value="RmlC-like_jellyroll"/>
</dbReference>
<dbReference type="Proteomes" id="UP001600888">
    <property type="component" value="Unassembled WGS sequence"/>
</dbReference>
<dbReference type="InterPro" id="IPR047121">
    <property type="entry name" value="YjiB-like"/>
</dbReference>
<dbReference type="EMBL" id="JBAWTH010000121">
    <property type="protein sequence ID" value="KAL2276180.1"/>
    <property type="molecule type" value="Genomic_DNA"/>
</dbReference>
<comment type="caution">
    <text evidence="1">The sequence shown here is derived from an EMBL/GenBank/DDBJ whole genome shotgun (WGS) entry which is preliminary data.</text>
</comment>
<reference evidence="1 2" key="1">
    <citation type="submission" date="2024-03" db="EMBL/GenBank/DDBJ databases">
        <title>A high-quality draft genome sequence of Diaporthe vaccinii, a causative agent of upright dieback and viscid rot disease in cranberry plants.</title>
        <authorList>
            <person name="Sarrasin M."/>
            <person name="Lang B.F."/>
            <person name="Burger G."/>
        </authorList>
    </citation>
    <scope>NUCLEOTIDE SEQUENCE [LARGE SCALE GENOMIC DNA]</scope>
    <source>
        <strain evidence="1 2">IS7</strain>
    </source>
</reference>
<dbReference type="CDD" id="cd02219">
    <property type="entry name" value="cupin_YjlB-like"/>
    <property type="match status" value="1"/>
</dbReference>
<dbReference type="SUPFAM" id="SSF51182">
    <property type="entry name" value="RmlC-like cupins"/>
    <property type="match status" value="1"/>
</dbReference>
<gene>
    <name evidence="1" type="ORF">FJTKL_01342</name>
</gene>
<evidence type="ECO:0000313" key="1">
    <source>
        <dbReference type="EMBL" id="KAL2276180.1"/>
    </source>
</evidence>
<dbReference type="PANTHER" id="PTHR36448">
    <property type="entry name" value="BLR7373 PROTEIN"/>
    <property type="match status" value="1"/>
</dbReference>
<name>A0ABR4E181_9PEZI</name>
<proteinExistence type="predicted"/>
<accession>A0ABR4E181</accession>
<keyword evidence="2" id="KW-1185">Reference proteome</keyword>
<protein>
    <recommendedName>
        <fullName evidence="3">Cupin type-1 domain-containing protein</fullName>
    </recommendedName>
</protein>
<evidence type="ECO:0008006" key="3">
    <source>
        <dbReference type="Google" id="ProtNLM"/>
    </source>
</evidence>